<comment type="caution">
    <text evidence="7">The sequence shown here is derived from an EMBL/GenBank/DDBJ whole genome shotgun (WGS) entry which is preliminary data.</text>
</comment>
<dbReference type="InterPro" id="IPR050833">
    <property type="entry name" value="Poly_Biosynth_Transport"/>
</dbReference>
<keyword evidence="5 6" id="KW-0472">Membrane</keyword>
<dbReference type="OrthoDB" id="9775950at2"/>
<accession>K9AXA7</accession>
<keyword evidence="2" id="KW-1003">Cell membrane</keyword>
<evidence type="ECO:0000256" key="1">
    <source>
        <dbReference type="ARBA" id="ARBA00004651"/>
    </source>
</evidence>
<feature type="transmembrane region" description="Helical" evidence="6">
    <location>
        <begin position="87"/>
        <end position="108"/>
    </location>
</feature>
<feature type="transmembrane region" description="Helical" evidence="6">
    <location>
        <begin position="114"/>
        <end position="136"/>
    </location>
</feature>
<dbReference type="InterPro" id="IPR024923">
    <property type="entry name" value="PG_synth_SpoVB"/>
</dbReference>
<feature type="transmembrane region" description="Helical" evidence="6">
    <location>
        <begin position="47"/>
        <end position="66"/>
    </location>
</feature>
<dbReference type="STRING" id="1229783.C273_09994"/>
<feature type="transmembrane region" description="Helical" evidence="6">
    <location>
        <begin position="7"/>
        <end position="27"/>
    </location>
</feature>
<sequence>MKTHSAFNGVIILSIALVVVKVLSAIYRIPYQNILGDEGLYAYQQVYPIIAICVVLATNALPSAITQTMGSKQRTQNFNHLFSSFQIIGVIIAIFIFVMAPILAMLMGDAGLTPMIRVSSLAALGVAGLSVCRAYFQMRHRMNEPAISQVIEQLFRVGTILIAILLFTQMSLSIYQAGTIAILASSIGFIFALIYLLWKKDFKLKLDFKHTDIHWKQLLMSALIFALSHLILILWQFIDSFTVINLLKATGVSFEEAIKQKGIFDRGASLIQMGLIVTTTFCFVLIPLLTKAIAERQHTEMNYYANVSLKITIVISVAACVGLMNVLPLLNHVFFKSDVLTLTLTIYMLTVICVSLIMMDFALLQTIEETRFILIAMTIGIITKIILNLVMITTFSILGTSISTVLSLIVFATILHIKVKRRYKLTDMRQFIFKLLVSVAIMTLGVQLLLWLIPSASRGFGLVELCIVALFGVILLVICIGKLRILKDDELQYLPYGDKLARLMKGRHT</sequence>
<dbReference type="EMBL" id="AMSQ01000020">
    <property type="protein sequence ID" value="EKU46160.1"/>
    <property type="molecule type" value="Genomic_DNA"/>
</dbReference>
<name>K9AXA7_9STAP</name>
<feature type="transmembrane region" description="Helical" evidence="6">
    <location>
        <begin position="157"/>
        <end position="174"/>
    </location>
</feature>
<proteinExistence type="predicted"/>
<evidence type="ECO:0000313" key="8">
    <source>
        <dbReference type="Proteomes" id="UP000009885"/>
    </source>
</evidence>
<protein>
    <submittedName>
        <fullName evidence="7">Uncharacterized protein</fullName>
    </submittedName>
</protein>
<dbReference type="PANTHER" id="PTHR30250">
    <property type="entry name" value="PST FAMILY PREDICTED COLANIC ACID TRANSPORTER"/>
    <property type="match status" value="1"/>
</dbReference>
<reference evidence="7 8" key="1">
    <citation type="journal article" date="2013" name="Genome Announc.">
        <title>Genome Sequence of Staphylococcus massiliensis Strain S46, Isolated from the Surface of Healthy Human Skin.</title>
        <authorList>
            <person name="Srivastav R."/>
            <person name="Singh A."/>
            <person name="Jangir P.K."/>
            <person name="Kumari C."/>
            <person name="Muduli S."/>
            <person name="Sharma R."/>
        </authorList>
    </citation>
    <scope>NUCLEOTIDE SEQUENCE [LARGE SCALE GENOMIC DNA]</scope>
    <source>
        <strain evidence="7 8">S46</strain>
    </source>
</reference>
<dbReference type="InterPro" id="IPR002797">
    <property type="entry name" value="Polysacc_synth"/>
</dbReference>
<keyword evidence="8" id="KW-1185">Reference proteome</keyword>
<feature type="transmembrane region" description="Helical" evidence="6">
    <location>
        <begin position="180"/>
        <end position="198"/>
    </location>
</feature>
<dbReference type="eggNOG" id="COG2244">
    <property type="taxonomic scope" value="Bacteria"/>
</dbReference>
<dbReference type="Pfam" id="PF01943">
    <property type="entry name" value="Polysacc_synt"/>
    <property type="match status" value="1"/>
</dbReference>
<gene>
    <name evidence="7" type="ORF">C273_09994</name>
</gene>
<comment type="subcellular location">
    <subcellularLocation>
        <location evidence="1">Cell membrane</location>
        <topology evidence="1">Multi-pass membrane protein</topology>
    </subcellularLocation>
</comment>
<feature type="transmembrane region" description="Helical" evidence="6">
    <location>
        <begin position="459"/>
        <end position="480"/>
    </location>
</feature>
<dbReference type="PANTHER" id="PTHR30250:SF29">
    <property type="entry name" value="POLYSACCHARIDE BIOSYNTHESIS PROTEIN C-TERMINAL DOMAIN-CONTAINING PROTEIN"/>
    <property type="match status" value="1"/>
</dbReference>
<feature type="transmembrane region" description="Helical" evidence="6">
    <location>
        <begin position="397"/>
        <end position="419"/>
    </location>
</feature>
<dbReference type="AlphaFoldDB" id="K9AXA7"/>
<keyword evidence="3 6" id="KW-0812">Transmembrane</keyword>
<keyword evidence="4 6" id="KW-1133">Transmembrane helix</keyword>
<evidence type="ECO:0000256" key="4">
    <source>
        <dbReference type="ARBA" id="ARBA00022989"/>
    </source>
</evidence>
<dbReference type="PATRIC" id="fig|1229783.3.peg.1996"/>
<feature type="transmembrane region" description="Helical" evidence="6">
    <location>
        <begin position="371"/>
        <end position="391"/>
    </location>
</feature>
<feature type="transmembrane region" description="Helical" evidence="6">
    <location>
        <begin position="431"/>
        <end position="453"/>
    </location>
</feature>
<feature type="transmembrane region" description="Helical" evidence="6">
    <location>
        <begin position="342"/>
        <end position="364"/>
    </location>
</feature>
<evidence type="ECO:0000256" key="6">
    <source>
        <dbReference type="SAM" id="Phobius"/>
    </source>
</evidence>
<organism evidence="7 8">
    <name type="scientific">Staphylococcus massiliensis S46</name>
    <dbReference type="NCBI Taxonomy" id="1229783"/>
    <lineage>
        <taxon>Bacteria</taxon>
        <taxon>Bacillati</taxon>
        <taxon>Bacillota</taxon>
        <taxon>Bacilli</taxon>
        <taxon>Bacillales</taxon>
        <taxon>Staphylococcaceae</taxon>
        <taxon>Staphylococcus</taxon>
    </lineage>
</organism>
<evidence type="ECO:0000256" key="5">
    <source>
        <dbReference type="ARBA" id="ARBA00023136"/>
    </source>
</evidence>
<dbReference type="Proteomes" id="UP000009885">
    <property type="component" value="Unassembled WGS sequence"/>
</dbReference>
<evidence type="ECO:0000313" key="7">
    <source>
        <dbReference type="EMBL" id="EKU46160.1"/>
    </source>
</evidence>
<feature type="transmembrane region" description="Helical" evidence="6">
    <location>
        <begin position="311"/>
        <end position="330"/>
    </location>
</feature>
<evidence type="ECO:0000256" key="2">
    <source>
        <dbReference type="ARBA" id="ARBA00022475"/>
    </source>
</evidence>
<dbReference type="GO" id="GO:0005886">
    <property type="term" value="C:plasma membrane"/>
    <property type="evidence" value="ECO:0007669"/>
    <property type="project" value="UniProtKB-SubCell"/>
</dbReference>
<dbReference type="CDD" id="cd13124">
    <property type="entry name" value="MATE_SpoVB_like"/>
    <property type="match status" value="1"/>
</dbReference>
<evidence type="ECO:0000256" key="3">
    <source>
        <dbReference type="ARBA" id="ARBA00022692"/>
    </source>
</evidence>
<dbReference type="RefSeq" id="WP_009384580.1">
    <property type="nucleotide sequence ID" value="NZ_AMSQ01000020.1"/>
</dbReference>
<feature type="transmembrane region" description="Helical" evidence="6">
    <location>
        <begin position="270"/>
        <end position="290"/>
    </location>
</feature>
<feature type="transmembrane region" description="Helical" evidence="6">
    <location>
        <begin position="218"/>
        <end position="238"/>
    </location>
</feature>